<dbReference type="Gene3D" id="2.60.40.10">
    <property type="entry name" value="Immunoglobulins"/>
    <property type="match status" value="1"/>
</dbReference>
<dbReference type="NCBIfam" id="TIGR03803">
    <property type="entry name" value="Gloeo_Verruco"/>
    <property type="match status" value="1"/>
</dbReference>
<dbReference type="Proteomes" id="UP000266183">
    <property type="component" value="Chromosome"/>
</dbReference>
<evidence type="ECO:0000259" key="2">
    <source>
        <dbReference type="PROSITE" id="PS50835"/>
    </source>
</evidence>
<evidence type="ECO:0000313" key="4">
    <source>
        <dbReference type="Proteomes" id="UP000266183"/>
    </source>
</evidence>
<dbReference type="PROSITE" id="PS50835">
    <property type="entry name" value="IG_LIKE"/>
    <property type="match status" value="1"/>
</dbReference>
<dbReference type="InterPro" id="IPR026444">
    <property type="entry name" value="Secre_tail"/>
</dbReference>
<dbReference type="InterPro" id="IPR036179">
    <property type="entry name" value="Ig-like_dom_sf"/>
</dbReference>
<protein>
    <submittedName>
        <fullName evidence="3">T9SS C-terminal target domain-containing protein</fullName>
    </submittedName>
</protein>
<evidence type="ECO:0000256" key="1">
    <source>
        <dbReference type="SAM" id="SignalP"/>
    </source>
</evidence>
<dbReference type="SUPFAM" id="SSF63829">
    <property type="entry name" value="Calcium-dependent phosphotriesterase"/>
    <property type="match status" value="1"/>
</dbReference>
<dbReference type="InterPro" id="IPR007110">
    <property type="entry name" value="Ig-like_dom"/>
</dbReference>
<keyword evidence="1" id="KW-0732">Signal</keyword>
<dbReference type="SUPFAM" id="SSF48726">
    <property type="entry name" value="Immunoglobulin"/>
    <property type="match status" value="1"/>
</dbReference>
<dbReference type="KEGG" id="chk:D4L85_30940"/>
<name>A0A385SU47_9BACT</name>
<dbReference type="RefSeq" id="WP_119757987.1">
    <property type="nucleotide sequence ID" value="NZ_CP032382.1"/>
</dbReference>
<dbReference type="AlphaFoldDB" id="A0A385SU47"/>
<proteinExistence type="predicted"/>
<feature type="chain" id="PRO_5017484447" evidence="1">
    <location>
        <begin position="21"/>
        <end position="864"/>
    </location>
</feature>
<dbReference type="EMBL" id="CP032382">
    <property type="protein sequence ID" value="AYB34729.1"/>
    <property type="molecule type" value="Genomic_DNA"/>
</dbReference>
<feature type="domain" description="Ig-like" evidence="2">
    <location>
        <begin position="397"/>
        <end position="483"/>
    </location>
</feature>
<dbReference type="InterPro" id="IPR022519">
    <property type="entry name" value="Gloeo/Verruco_rpt"/>
</dbReference>
<evidence type="ECO:0000313" key="3">
    <source>
        <dbReference type="EMBL" id="AYB34729.1"/>
    </source>
</evidence>
<dbReference type="OrthoDB" id="1488710at2"/>
<sequence>MRKTLFILSLCYISLSAAHAQKQFWGSSSFGGLYGNGFLFKTDSIGDNLEIVHDFQSSVDGENISAILLASNNKLYGLASAGGQGGTGVFATGTFFEYDLATDRFRVLEHFGPNNAHLPGITTPRAEGVPSLTEVSPGVIFGLMYQGRYVFSYNVATGVFTKPFTVPTYQGGPSNSTLQNQFCQAFYKAADNFLYAATPTNSSCPIGNPNMGSIVRVNPANNTIAIRYRANCLIDYGYSFNGFFAEVNGNLYGTTNYGGVNNKGVIFAYNTAANTYTKVYDFANSVYNYEPTSLVRSKNGKLYGTAHGGGIPEPNLGLNAGGGVLFEFDLTTNTFTKKHDFTLTGQSIYDMGIFPSGLISSTNGKLYGATQYGVFEYNPVSEEIRVAGRFNGQGFAPSFVQVCRKPAYQSPTTTTYTICNSAAFSLDLVSANATTVTWKHNNVVDASRTTTALSFSAFSAADAGTWICTMTNECGTTVAQAITLVFGQPAQPIITAGSTLTFCAGESVTLSAPEGFNSYTWSTGETSRQILVSESGSYTVSVSNGCESPVSAPAAVTVNALPEAVTIAANGPIDFCAGATVKLSAPEGFDGYRWSNGETLREIEVSQSGEYAVKVNDGCESPASDAVTVTVHSLPVATITAGGPVVFCADETVTLSAPAGFSGYVWSTGATTQAIEVNESGHYTVKVNDGCESLPSDATVVTANALPPTPELVALLSGTELVASGSGGTYDWMWNNEPLNEHGSEVHATETGTYAVYSVSPDGCRSVDFASVSVVINGTESAAADAVFVYPNPAQGTVNLKGDNALRGPADISVFNTTGSVVFSESIDFGPEPSTIHLDHLPAGLYDLRIRKGNKVVHRKIVVQ</sequence>
<gene>
    <name evidence="3" type="ORF">D4L85_30940</name>
</gene>
<accession>A0A385SU47</accession>
<dbReference type="InterPro" id="IPR013783">
    <property type="entry name" value="Ig-like_fold"/>
</dbReference>
<organism evidence="3 4">
    <name type="scientific">Chryseolinea soli</name>
    <dbReference type="NCBI Taxonomy" id="2321403"/>
    <lineage>
        <taxon>Bacteria</taxon>
        <taxon>Pseudomonadati</taxon>
        <taxon>Bacteroidota</taxon>
        <taxon>Cytophagia</taxon>
        <taxon>Cytophagales</taxon>
        <taxon>Fulvivirgaceae</taxon>
        <taxon>Chryseolinea</taxon>
    </lineage>
</organism>
<reference evidence="4" key="1">
    <citation type="submission" date="2018-09" db="EMBL/GenBank/DDBJ databases">
        <title>Chryseolinea sp. KIS68-18 isolated from soil.</title>
        <authorList>
            <person name="Weon H.-Y."/>
            <person name="Kwon S.-W."/>
            <person name="Lee S.A."/>
        </authorList>
    </citation>
    <scope>NUCLEOTIDE SEQUENCE [LARGE SCALE GENOMIC DNA]</scope>
    <source>
        <strain evidence="4">KIS68-18</strain>
    </source>
</reference>
<feature type="signal peptide" evidence="1">
    <location>
        <begin position="1"/>
        <end position="20"/>
    </location>
</feature>
<dbReference type="NCBIfam" id="TIGR04183">
    <property type="entry name" value="Por_Secre_tail"/>
    <property type="match status" value="1"/>
</dbReference>
<keyword evidence="4" id="KW-1185">Reference proteome</keyword>
<dbReference type="Pfam" id="PF18962">
    <property type="entry name" value="Por_Secre_tail"/>
    <property type="match status" value="1"/>
</dbReference>